<feature type="transmembrane region" description="Helical" evidence="1">
    <location>
        <begin position="28"/>
        <end position="49"/>
    </location>
</feature>
<keyword evidence="1" id="KW-1133">Transmembrane helix</keyword>
<dbReference type="EMBL" id="DS022253">
    <property type="protein sequence ID" value="EWG49797.1"/>
    <property type="molecule type" value="Genomic_DNA"/>
</dbReference>
<dbReference type="RefSeq" id="XP_018755975.1">
    <property type="nucleotide sequence ID" value="XM_018905762.1"/>
</dbReference>
<dbReference type="AlphaFoldDB" id="W7MPT8"/>
<accession>W7MPT8</accession>
<evidence type="ECO:0000313" key="3">
    <source>
        <dbReference type="Proteomes" id="UP000009096"/>
    </source>
</evidence>
<dbReference type="RefSeq" id="XP_018755990.1">
    <property type="nucleotide sequence ID" value="XM_018905769.1"/>
</dbReference>
<sequence>MWLLAVELICRFGGASLGLNMTDGKDNGFLWAKPCPSIAAVFVAGVFFSPYVRRHCFWVLFPLFSAVASFFLMALSLLQSVNKLCSSTEMVQTSRWPKANVTSERNRNTSLFTLCKVQLARSSFSSCQTDNRLCRACIMVCVACSALAIHIEMLYRSYSALIYVRPRVRCLVRRELFGSDQIRAELVNRKKQRKDSFRKAAAVS</sequence>
<reference evidence="2" key="2">
    <citation type="submission" date="2013-11" db="EMBL/GenBank/DDBJ databases">
        <authorList>
            <consortium name="The Broad Institute Genome Sequencing Platform"/>
            <person name="Ma L.-J."/>
            <person name="Corby-Kistler H."/>
            <person name="Broz K."/>
            <person name="Gale L.R."/>
            <person name="Jonkers W."/>
            <person name="O'Donnell K."/>
            <person name="Ploetz R."/>
            <person name="Steinberg C."/>
            <person name="Schwartz D.C."/>
            <person name="VanEtten H."/>
            <person name="Zhou S."/>
            <person name="Young S.K."/>
            <person name="Zeng Q."/>
            <person name="Gargeya S."/>
            <person name="Fitzgerald M."/>
            <person name="Abouelleil A."/>
            <person name="Alvarado L."/>
            <person name="Chapman S.B."/>
            <person name="Gainer-Dewar J."/>
            <person name="Goldberg J."/>
            <person name="Griggs A."/>
            <person name="Gujja S."/>
            <person name="Hansen M."/>
            <person name="Howarth C."/>
            <person name="Imamovic A."/>
            <person name="Ireland A."/>
            <person name="Larimer J."/>
            <person name="McCowan C."/>
            <person name="Murphy C."/>
            <person name="Pearson M."/>
            <person name="Poon T.W."/>
            <person name="Priest M."/>
            <person name="Roberts A."/>
            <person name="Saif S."/>
            <person name="Shea T."/>
            <person name="Sykes S."/>
            <person name="Wortman J."/>
            <person name="Nusbaum C."/>
            <person name="Birren B."/>
        </authorList>
    </citation>
    <scope>NUCLEOTIDE SEQUENCE</scope>
    <source>
        <strain evidence="2">7600</strain>
    </source>
</reference>
<dbReference type="EMBL" id="DS022253">
    <property type="protein sequence ID" value="EWG49800.1"/>
    <property type="molecule type" value="Genomic_DNA"/>
</dbReference>
<dbReference type="RefSeq" id="XP_018755983.1">
    <property type="nucleotide sequence ID" value="XM_018905777.1"/>
</dbReference>
<dbReference type="EMBL" id="DS022253">
    <property type="protein sequence ID" value="EWG49795.1"/>
    <property type="molecule type" value="Genomic_DNA"/>
</dbReference>
<dbReference type="EMBL" id="DS022253">
    <property type="protein sequence ID" value="EWG49787.1"/>
    <property type="molecule type" value="Genomic_DNA"/>
</dbReference>
<dbReference type="EMBL" id="DS022253">
    <property type="protein sequence ID" value="EWG49796.1"/>
    <property type="molecule type" value="Genomic_DNA"/>
</dbReference>
<dbReference type="EMBL" id="DS022253">
    <property type="protein sequence ID" value="EWG49784.1"/>
    <property type="molecule type" value="Genomic_DNA"/>
</dbReference>
<feature type="transmembrane region" description="Helical" evidence="1">
    <location>
        <begin position="56"/>
        <end position="78"/>
    </location>
</feature>
<dbReference type="RefSeq" id="XP_018755977.1">
    <property type="nucleotide sequence ID" value="XM_018905771.1"/>
</dbReference>
<gene>
    <name evidence="2" type="ORF">FVEG_16534</name>
</gene>
<keyword evidence="1" id="KW-0472">Membrane</keyword>
<dbReference type="RefSeq" id="XP_018755978.1">
    <property type="nucleotide sequence ID" value="XM_018905772.1"/>
</dbReference>
<dbReference type="RefSeq" id="XP_018755976.1">
    <property type="nucleotide sequence ID" value="XM_018905763.1"/>
</dbReference>
<dbReference type="Proteomes" id="UP000009096">
    <property type="component" value="Chromosome 5"/>
</dbReference>
<dbReference type="EMBL" id="DS022253">
    <property type="protein sequence ID" value="EWG49788.1"/>
    <property type="molecule type" value="Genomic_DNA"/>
</dbReference>
<evidence type="ECO:0000256" key="1">
    <source>
        <dbReference type="SAM" id="Phobius"/>
    </source>
</evidence>
<dbReference type="EMBL" id="DS022253">
    <property type="protein sequence ID" value="EWG49792.1"/>
    <property type="molecule type" value="Genomic_DNA"/>
</dbReference>
<dbReference type="RefSeq" id="XP_018755991.1">
    <property type="nucleotide sequence ID" value="XM_018905770.1"/>
</dbReference>
<dbReference type="RefSeq" id="XP_018755981.1">
    <property type="nucleotide sequence ID" value="XM_018905775.1"/>
</dbReference>
<keyword evidence="3" id="KW-1185">Reference proteome</keyword>
<dbReference type="RefSeq" id="XP_018755989.1">
    <property type="nucleotide sequence ID" value="XM_018905768.1"/>
</dbReference>
<dbReference type="RefSeq" id="XP_018755985.1">
    <property type="nucleotide sequence ID" value="XM_018905764.1"/>
</dbReference>
<dbReference type="EMBL" id="DS022253">
    <property type="protein sequence ID" value="EWG49786.1"/>
    <property type="molecule type" value="Genomic_DNA"/>
</dbReference>
<dbReference type="KEGG" id="fvr:FVEG_16534"/>
<dbReference type="EMBL" id="DS022253">
    <property type="protein sequence ID" value="EWG49799.1"/>
    <property type="molecule type" value="Genomic_DNA"/>
</dbReference>
<dbReference type="EMBL" id="DS022253">
    <property type="protein sequence ID" value="EWG49785.1"/>
    <property type="molecule type" value="Genomic_DNA"/>
</dbReference>
<protein>
    <submittedName>
        <fullName evidence="2">Uncharacterized protein</fullName>
    </submittedName>
</protein>
<dbReference type="EMBL" id="DS022253">
    <property type="protein sequence ID" value="EWG49789.1"/>
    <property type="molecule type" value="Genomic_DNA"/>
</dbReference>
<reference evidence="2 3" key="1">
    <citation type="journal article" date="2010" name="Nature">
        <title>Comparative genomics reveals mobile pathogenicity chromosomes in Fusarium.</title>
        <authorList>
            <person name="Ma L.J."/>
            <person name="van der Does H.C."/>
            <person name="Borkovich K.A."/>
            <person name="Coleman J.J."/>
            <person name="Daboussi M.J."/>
            <person name="Di Pietro A."/>
            <person name="Dufresne M."/>
            <person name="Freitag M."/>
            <person name="Grabherr M."/>
            <person name="Henrissat B."/>
            <person name="Houterman P.M."/>
            <person name="Kang S."/>
            <person name="Shim W.B."/>
            <person name="Woloshuk C."/>
            <person name="Xie X."/>
            <person name="Xu J.R."/>
            <person name="Antoniw J."/>
            <person name="Baker S.E."/>
            <person name="Bluhm B.H."/>
            <person name="Breakspear A."/>
            <person name="Brown D.W."/>
            <person name="Butchko R.A."/>
            <person name="Chapman S."/>
            <person name="Coulson R."/>
            <person name="Coutinho P.M."/>
            <person name="Danchin E.G."/>
            <person name="Diener A."/>
            <person name="Gale L.R."/>
            <person name="Gardiner D.M."/>
            <person name="Goff S."/>
            <person name="Hammond-Kosack K.E."/>
            <person name="Hilburn K."/>
            <person name="Hua-Van A."/>
            <person name="Jonkers W."/>
            <person name="Kazan K."/>
            <person name="Kodira C.D."/>
            <person name="Koehrsen M."/>
            <person name="Kumar L."/>
            <person name="Lee Y.H."/>
            <person name="Li L."/>
            <person name="Manners J.M."/>
            <person name="Miranda-Saavedra D."/>
            <person name="Mukherjee M."/>
            <person name="Park G."/>
            <person name="Park J."/>
            <person name="Park S.Y."/>
            <person name="Proctor R.H."/>
            <person name="Regev A."/>
            <person name="Ruiz-Roldan M.C."/>
            <person name="Sain D."/>
            <person name="Sakthikumar S."/>
            <person name="Sykes S."/>
            <person name="Schwartz D.C."/>
            <person name="Turgeon B.G."/>
            <person name="Wapinski I."/>
            <person name="Yoder O."/>
            <person name="Young S."/>
            <person name="Zeng Q."/>
            <person name="Zhou S."/>
            <person name="Galagan J."/>
            <person name="Cuomo C.A."/>
            <person name="Kistler H.C."/>
            <person name="Rep M."/>
        </authorList>
    </citation>
    <scope>NUCLEOTIDE SEQUENCE [LARGE SCALE GENOMIC DNA]</scope>
    <source>
        <strain evidence="2">7600</strain>
        <strain evidence="3">M3125 / FGSC 7600</strain>
    </source>
</reference>
<dbReference type="RefSeq" id="XP_018755982.1">
    <property type="nucleotide sequence ID" value="XM_018905776.1"/>
</dbReference>
<dbReference type="EMBL" id="DS022253">
    <property type="protein sequence ID" value="EWG49790.1"/>
    <property type="molecule type" value="Genomic_DNA"/>
</dbReference>
<dbReference type="RefSeq" id="XP_018755987.1">
    <property type="nucleotide sequence ID" value="XM_018905766.1"/>
</dbReference>
<dbReference type="VEuPathDB" id="FungiDB:FVEG_16534"/>
<organism evidence="2 3">
    <name type="scientific">Gibberella moniliformis (strain M3125 / FGSC 7600)</name>
    <name type="common">Maize ear and stalk rot fungus</name>
    <name type="synonym">Fusarium verticillioides</name>
    <dbReference type="NCBI Taxonomy" id="334819"/>
    <lineage>
        <taxon>Eukaryota</taxon>
        <taxon>Fungi</taxon>
        <taxon>Dikarya</taxon>
        <taxon>Ascomycota</taxon>
        <taxon>Pezizomycotina</taxon>
        <taxon>Sordariomycetes</taxon>
        <taxon>Hypocreomycetidae</taxon>
        <taxon>Hypocreales</taxon>
        <taxon>Nectriaceae</taxon>
        <taxon>Fusarium</taxon>
        <taxon>Fusarium fujikuroi species complex</taxon>
    </lineage>
</organism>
<dbReference type="RefSeq" id="XP_018755980.1">
    <property type="nucleotide sequence ID" value="XM_018905774.1"/>
</dbReference>
<evidence type="ECO:0000313" key="2">
    <source>
        <dbReference type="EMBL" id="EWG49794.1"/>
    </source>
</evidence>
<dbReference type="EMBL" id="DS022253">
    <property type="protein sequence ID" value="EWG49793.1"/>
    <property type="molecule type" value="Genomic_DNA"/>
</dbReference>
<dbReference type="RefSeq" id="XP_018755986.1">
    <property type="nucleotide sequence ID" value="XM_018905765.1"/>
</dbReference>
<dbReference type="RefSeq" id="XP_018755979.1">
    <property type="nucleotide sequence ID" value="XM_018905773.1"/>
</dbReference>
<dbReference type="EMBL" id="DS022253">
    <property type="protein sequence ID" value="EWG49794.1"/>
    <property type="molecule type" value="Genomic_DNA"/>
</dbReference>
<dbReference type="GeneID" id="30073410"/>
<keyword evidence="1" id="KW-0812">Transmembrane</keyword>
<dbReference type="RefSeq" id="XP_018755988.1">
    <property type="nucleotide sequence ID" value="XM_018905767.1"/>
</dbReference>
<dbReference type="RefSeq" id="XP_018755984.1">
    <property type="nucleotide sequence ID" value="XM_018905778.1"/>
</dbReference>
<dbReference type="OrthoDB" id="10270295at2759"/>
<dbReference type="EMBL" id="DS022253">
    <property type="protein sequence ID" value="EWG49798.1"/>
    <property type="molecule type" value="Genomic_DNA"/>
</dbReference>
<proteinExistence type="predicted"/>
<name>W7MPT8_GIBM7</name>
<dbReference type="EMBL" id="DS022253">
    <property type="protein sequence ID" value="EWG49791.1"/>
    <property type="molecule type" value="Genomic_DNA"/>
</dbReference>